<dbReference type="GO" id="GO:0008270">
    <property type="term" value="F:zinc ion binding"/>
    <property type="evidence" value="ECO:0007669"/>
    <property type="project" value="UniProtKB-KW"/>
</dbReference>
<dbReference type="AlphaFoldDB" id="E2BP15"/>
<keyword evidence="3" id="KW-0862">Zinc</keyword>
<keyword evidence="2 4" id="KW-0863">Zinc-finger</keyword>
<evidence type="ECO:0000313" key="7">
    <source>
        <dbReference type="Proteomes" id="UP000008237"/>
    </source>
</evidence>
<dbReference type="PROSITE" id="PS50089">
    <property type="entry name" value="ZF_RING_2"/>
    <property type="match status" value="1"/>
</dbReference>
<dbReference type="InterPro" id="IPR047134">
    <property type="entry name" value="RNF4"/>
</dbReference>
<reference evidence="6 7" key="1">
    <citation type="journal article" date="2010" name="Science">
        <title>Genomic comparison of the ants Camponotus floridanus and Harpegnathos saltator.</title>
        <authorList>
            <person name="Bonasio R."/>
            <person name="Zhang G."/>
            <person name="Ye C."/>
            <person name="Mutti N.S."/>
            <person name="Fang X."/>
            <person name="Qin N."/>
            <person name="Donahue G."/>
            <person name="Yang P."/>
            <person name="Li Q."/>
            <person name="Li C."/>
            <person name="Zhang P."/>
            <person name="Huang Z."/>
            <person name="Berger S.L."/>
            <person name="Reinberg D."/>
            <person name="Wang J."/>
            <person name="Liebig J."/>
        </authorList>
    </citation>
    <scope>NUCLEOTIDE SEQUENCE [LARGE SCALE GENOMIC DNA]</scope>
    <source>
        <strain evidence="6 7">R22 G/1</strain>
    </source>
</reference>
<dbReference type="EMBL" id="GL449511">
    <property type="protein sequence ID" value="EFN82607.1"/>
    <property type="molecule type" value="Genomic_DNA"/>
</dbReference>
<evidence type="ECO:0000256" key="1">
    <source>
        <dbReference type="ARBA" id="ARBA00022723"/>
    </source>
</evidence>
<dbReference type="InParanoid" id="E2BP15"/>
<name>E2BP15_HARSA</name>
<evidence type="ECO:0000256" key="2">
    <source>
        <dbReference type="ARBA" id="ARBA00022771"/>
    </source>
</evidence>
<dbReference type="Pfam" id="PF14634">
    <property type="entry name" value="zf-RING_5"/>
    <property type="match status" value="1"/>
</dbReference>
<dbReference type="InterPro" id="IPR013083">
    <property type="entry name" value="Znf_RING/FYVE/PHD"/>
</dbReference>
<protein>
    <recommendedName>
        <fullName evidence="5">RING-type domain-containing protein</fullName>
    </recommendedName>
</protein>
<sequence length="93" mass="10471">NNIKNMEEIITLDDTICIPDDDKYYVVGSDNGESVRLICPICFELLSSKLKPTTTRCGHIFCAQCLETHFCTSKKCPTCQSTITLKSCTRLFL</sequence>
<evidence type="ECO:0000313" key="6">
    <source>
        <dbReference type="EMBL" id="EFN82607.1"/>
    </source>
</evidence>
<dbReference type="Gene3D" id="3.30.40.10">
    <property type="entry name" value="Zinc/RING finger domain, C3HC4 (zinc finger)"/>
    <property type="match status" value="1"/>
</dbReference>
<dbReference type="PANTHER" id="PTHR23041">
    <property type="entry name" value="RING FINGER DOMAIN-CONTAINING"/>
    <property type="match status" value="1"/>
</dbReference>
<dbReference type="InterPro" id="IPR001841">
    <property type="entry name" value="Znf_RING"/>
</dbReference>
<feature type="non-terminal residue" evidence="6">
    <location>
        <position position="1"/>
    </location>
</feature>
<evidence type="ECO:0000256" key="3">
    <source>
        <dbReference type="ARBA" id="ARBA00022833"/>
    </source>
</evidence>
<dbReference type="PANTHER" id="PTHR23041:SF78">
    <property type="entry name" value="E3 UBIQUITIN-PROTEIN LIGASE RNF4"/>
    <property type="match status" value="1"/>
</dbReference>
<evidence type="ECO:0000259" key="5">
    <source>
        <dbReference type="PROSITE" id="PS50089"/>
    </source>
</evidence>
<dbReference type="SMART" id="SM00184">
    <property type="entry name" value="RING"/>
    <property type="match status" value="1"/>
</dbReference>
<feature type="non-terminal residue" evidence="6">
    <location>
        <position position="93"/>
    </location>
</feature>
<gene>
    <name evidence="6" type="ORF">EAI_00899</name>
</gene>
<evidence type="ECO:0000256" key="4">
    <source>
        <dbReference type="PROSITE-ProRule" id="PRU00175"/>
    </source>
</evidence>
<feature type="domain" description="RING-type" evidence="5">
    <location>
        <begin position="39"/>
        <end position="80"/>
    </location>
</feature>
<dbReference type="PROSITE" id="PS00518">
    <property type="entry name" value="ZF_RING_1"/>
    <property type="match status" value="1"/>
</dbReference>
<dbReference type="SUPFAM" id="SSF57850">
    <property type="entry name" value="RING/U-box"/>
    <property type="match status" value="1"/>
</dbReference>
<dbReference type="Proteomes" id="UP000008237">
    <property type="component" value="Unassembled WGS sequence"/>
</dbReference>
<accession>E2BP15</accession>
<proteinExistence type="predicted"/>
<keyword evidence="1" id="KW-0479">Metal-binding</keyword>
<organism evidence="7">
    <name type="scientific">Harpegnathos saltator</name>
    <name type="common">Jerdon's jumping ant</name>
    <dbReference type="NCBI Taxonomy" id="610380"/>
    <lineage>
        <taxon>Eukaryota</taxon>
        <taxon>Metazoa</taxon>
        <taxon>Ecdysozoa</taxon>
        <taxon>Arthropoda</taxon>
        <taxon>Hexapoda</taxon>
        <taxon>Insecta</taxon>
        <taxon>Pterygota</taxon>
        <taxon>Neoptera</taxon>
        <taxon>Endopterygota</taxon>
        <taxon>Hymenoptera</taxon>
        <taxon>Apocrita</taxon>
        <taxon>Aculeata</taxon>
        <taxon>Formicoidea</taxon>
        <taxon>Formicidae</taxon>
        <taxon>Ponerinae</taxon>
        <taxon>Ponerini</taxon>
        <taxon>Harpegnathos</taxon>
    </lineage>
</organism>
<dbReference type="OrthoDB" id="9049620at2759"/>
<keyword evidence="7" id="KW-1185">Reference proteome</keyword>
<dbReference type="InterPro" id="IPR017907">
    <property type="entry name" value="Znf_RING_CS"/>
</dbReference>